<organism evidence="8 9">
    <name type="scientific">Cohnella phaseoli</name>
    <dbReference type="NCBI Taxonomy" id="456490"/>
    <lineage>
        <taxon>Bacteria</taxon>
        <taxon>Bacillati</taxon>
        <taxon>Bacillota</taxon>
        <taxon>Bacilli</taxon>
        <taxon>Bacillales</taxon>
        <taxon>Paenibacillaceae</taxon>
        <taxon>Cohnella</taxon>
    </lineage>
</organism>
<reference evidence="8 9" key="1">
    <citation type="submission" date="2018-07" db="EMBL/GenBank/DDBJ databases">
        <title>Genomic Encyclopedia of Type Strains, Phase III (KMG-III): the genomes of soil and plant-associated and newly described type strains.</title>
        <authorList>
            <person name="Whitman W."/>
        </authorList>
    </citation>
    <scope>NUCLEOTIDE SEQUENCE [LARGE SCALE GENOMIC DNA]</scope>
    <source>
        <strain evidence="8 9">CECT 7287</strain>
    </source>
</reference>
<feature type="signal peptide" evidence="7">
    <location>
        <begin position="1"/>
        <end position="25"/>
    </location>
</feature>
<evidence type="ECO:0000313" key="8">
    <source>
        <dbReference type="EMBL" id="RED65492.1"/>
    </source>
</evidence>
<dbReference type="Pfam" id="PF01547">
    <property type="entry name" value="SBP_bac_1"/>
    <property type="match status" value="1"/>
</dbReference>
<dbReference type="EMBL" id="QRDZ01000019">
    <property type="protein sequence ID" value="RED65492.1"/>
    <property type="molecule type" value="Genomic_DNA"/>
</dbReference>
<dbReference type="Proteomes" id="UP000256977">
    <property type="component" value="Unassembled WGS sequence"/>
</dbReference>
<accession>A0A3D9IUS6</accession>
<comment type="caution">
    <text evidence="8">The sequence shown here is derived from an EMBL/GenBank/DDBJ whole genome shotgun (WGS) entry which is preliminary data.</text>
</comment>
<feature type="chain" id="PRO_5039146193" evidence="7">
    <location>
        <begin position="26"/>
        <end position="582"/>
    </location>
</feature>
<keyword evidence="5" id="KW-0449">Lipoprotein</keyword>
<evidence type="ECO:0000256" key="2">
    <source>
        <dbReference type="ARBA" id="ARBA00022729"/>
    </source>
</evidence>
<dbReference type="InterPro" id="IPR006059">
    <property type="entry name" value="SBP"/>
</dbReference>
<sequence>MRAMRRKVMLIAMVCCALLVTACNSGNNAPTASESTASSPSGSASNAEGSASEAPKEEYVIKVLTQAAMKVKRSDETKVGQVVKDKFNIVFEYVQTPGNYADKLNLMLAGGDYPEIITIQDNATFDKYVRAGALLPLDDFVANAPEFAKRYSEQIPLWRLSAYDGKLYKWEGMVPVDFRNYVEVNDIGVRTDVLKQQGYPDLLSTDDYIQFLKQGLQDNPTTNGQKTLGMIVPFAEPWGMQGISSIMYEKGGRYTAAAGNMGVIWNQVDQKFEDMMMNEYVKEGLVFFNKLYREGILDKDSFTDKYDQFAEKLNSGRALSSWYVVWGLNATNQGLIEAGLPDIQYINMPVRSMTQVERNEKRQIRVEDTRPFAIYSITKNAKHPERIQELLAWAATEEGRILLQSGFEGEQYTIVDGKRVPTEAYKKMLADPDSDEKIGLGGFEFLGNVLTSGEDGVPYNMSLDPSIQDELGLTQQARDAYSALGWSNSKDYYLQTGESAHTGVAGTIAIDTTSELGALHQRMVDFRVKNSTSLIIKPKSDEEFEALYQSVISDYQKLNPEQIVNEYNRLYQEKKTQVDQLK</sequence>
<dbReference type="AlphaFoldDB" id="A0A3D9IUS6"/>
<name>A0A3D9IUS6_9BACL</name>
<evidence type="ECO:0000256" key="7">
    <source>
        <dbReference type="SAM" id="SignalP"/>
    </source>
</evidence>
<evidence type="ECO:0000256" key="6">
    <source>
        <dbReference type="SAM" id="MobiDB-lite"/>
    </source>
</evidence>
<dbReference type="InterPro" id="IPR050490">
    <property type="entry name" value="Bact_solute-bd_prot1"/>
</dbReference>
<dbReference type="Gene3D" id="3.40.190.10">
    <property type="entry name" value="Periplasmic binding protein-like II"/>
    <property type="match status" value="2"/>
</dbReference>
<gene>
    <name evidence="8" type="ORF">DFP98_119132</name>
</gene>
<protein>
    <submittedName>
        <fullName evidence="8">ABC-type glycerol-3-phosphate transport system substrate-binding protein</fullName>
    </submittedName>
</protein>
<evidence type="ECO:0000256" key="5">
    <source>
        <dbReference type="ARBA" id="ARBA00023288"/>
    </source>
</evidence>
<feature type="region of interest" description="Disordered" evidence="6">
    <location>
        <begin position="29"/>
        <end position="51"/>
    </location>
</feature>
<dbReference type="OrthoDB" id="54751at2"/>
<keyword evidence="4" id="KW-0564">Palmitate</keyword>
<evidence type="ECO:0000313" key="9">
    <source>
        <dbReference type="Proteomes" id="UP000256977"/>
    </source>
</evidence>
<dbReference type="SUPFAM" id="SSF53850">
    <property type="entry name" value="Periplasmic binding protein-like II"/>
    <property type="match status" value="1"/>
</dbReference>
<dbReference type="PROSITE" id="PS51257">
    <property type="entry name" value="PROKAR_LIPOPROTEIN"/>
    <property type="match status" value="1"/>
</dbReference>
<dbReference type="PANTHER" id="PTHR43649:SF33">
    <property type="entry name" value="POLYGALACTURONAN_RHAMNOGALACTURONAN-BINDING PROTEIN YTCQ"/>
    <property type="match status" value="1"/>
</dbReference>
<keyword evidence="1" id="KW-1003">Cell membrane</keyword>
<evidence type="ECO:0000256" key="1">
    <source>
        <dbReference type="ARBA" id="ARBA00022475"/>
    </source>
</evidence>
<evidence type="ECO:0000256" key="4">
    <source>
        <dbReference type="ARBA" id="ARBA00023139"/>
    </source>
</evidence>
<keyword evidence="3" id="KW-0472">Membrane</keyword>
<dbReference type="PANTHER" id="PTHR43649">
    <property type="entry name" value="ARABINOSE-BINDING PROTEIN-RELATED"/>
    <property type="match status" value="1"/>
</dbReference>
<keyword evidence="9" id="KW-1185">Reference proteome</keyword>
<evidence type="ECO:0000256" key="3">
    <source>
        <dbReference type="ARBA" id="ARBA00023136"/>
    </source>
</evidence>
<proteinExistence type="predicted"/>
<keyword evidence="2 7" id="KW-0732">Signal</keyword>